<keyword evidence="2" id="KW-1185">Reference proteome</keyword>
<dbReference type="AlphaFoldDB" id="A0A5K8A3D1"/>
<gene>
    <name evidence="1" type="ORF">DSCOOX_01310</name>
</gene>
<proteinExistence type="predicted"/>
<organism evidence="1 2">
    <name type="scientific">Desulfosarcina ovata subsp. ovata</name>
    <dbReference type="NCBI Taxonomy" id="2752305"/>
    <lineage>
        <taxon>Bacteria</taxon>
        <taxon>Pseudomonadati</taxon>
        <taxon>Thermodesulfobacteriota</taxon>
        <taxon>Desulfobacteria</taxon>
        <taxon>Desulfobacterales</taxon>
        <taxon>Desulfosarcinaceae</taxon>
        <taxon>Desulfosarcina</taxon>
    </lineage>
</organism>
<dbReference type="Proteomes" id="UP000422108">
    <property type="component" value="Chromosome"/>
</dbReference>
<name>A0A5K8A3D1_9BACT</name>
<reference evidence="1 2" key="1">
    <citation type="submission" date="2019-11" db="EMBL/GenBank/DDBJ databases">
        <title>Comparative genomics of hydrocarbon-degrading Desulfosarcina strains.</title>
        <authorList>
            <person name="Watanabe M."/>
            <person name="Kojima H."/>
            <person name="Fukui M."/>
        </authorList>
    </citation>
    <scope>NUCLEOTIDE SEQUENCE [LARGE SCALE GENOMIC DNA]</scope>
    <source>
        <strain evidence="2">oXyS1</strain>
    </source>
</reference>
<evidence type="ECO:0000313" key="1">
    <source>
        <dbReference type="EMBL" id="BBO86951.1"/>
    </source>
</evidence>
<dbReference type="EMBL" id="AP021879">
    <property type="protein sequence ID" value="BBO86951.1"/>
    <property type="molecule type" value="Genomic_DNA"/>
</dbReference>
<sequence length="69" mass="7631">MLLPYNLMVSLPSCYLFEISFNIHEQANHPAMLEGGGKRQARRTGDLFPQQVGKSVLVSLTQNKVLEGG</sequence>
<protein>
    <submittedName>
        <fullName evidence="1">Uncharacterized protein</fullName>
    </submittedName>
</protein>
<evidence type="ECO:0000313" key="2">
    <source>
        <dbReference type="Proteomes" id="UP000422108"/>
    </source>
</evidence>
<accession>A0A5K8A3D1</accession>